<dbReference type="SUPFAM" id="SSF118290">
    <property type="entry name" value="WRKY DNA-binding domain"/>
    <property type="match status" value="1"/>
</dbReference>
<evidence type="ECO:0000256" key="4">
    <source>
        <dbReference type="ARBA" id="ARBA00023163"/>
    </source>
</evidence>
<evidence type="ECO:0000256" key="6">
    <source>
        <dbReference type="SAM" id="MobiDB-lite"/>
    </source>
</evidence>
<evidence type="ECO:0000256" key="2">
    <source>
        <dbReference type="ARBA" id="ARBA00023015"/>
    </source>
</evidence>
<dbReference type="PANTHER" id="PTHR31221">
    <property type="entry name" value="WRKY TRANSCRIPTION FACTOR PROTEIN 1-RELATED"/>
    <property type="match status" value="1"/>
</dbReference>
<dbReference type="AlphaFoldDB" id="A0A650C2W1"/>
<dbReference type="FunFam" id="2.20.25.80:FF:000003">
    <property type="entry name" value="WRKY transcription factor 57"/>
    <property type="match status" value="1"/>
</dbReference>
<keyword evidence="5" id="KW-0539">Nucleus</keyword>
<feature type="compositionally biased region" description="Polar residues" evidence="6">
    <location>
        <begin position="42"/>
        <end position="58"/>
    </location>
</feature>
<keyword evidence="2" id="KW-0805">Transcription regulation</keyword>
<dbReference type="Gene3D" id="2.20.25.80">
    <property type="entry name" value="WRKY domain"/>
    <property type="match status" value="1"/>
</dbReference>
<reference evidence="8" key="1">
    <citation type="journal article" date="2019" name="Int. J. Mol. Sci.">
        <title>Genome-Wide Characterization, Expression Profile Analysis of WRKY Family Genes in Santalum album and Functional Identification of Their Role in Abiotic Stress.</title>
        <authorList>
            <person name="Yan H."/>
            <person name="Li M."/>
            <person name="Xiong Y."/>
            <person name="Wu J."/>
            <person name="Teixeira da Silva J.A."/>
            <person name="Ma G."/>
        </authorList>
    </citation>
    <scope>NUCLEOTIDE SEQUENCE</scope>
</reference>
<dbReference type="EMBL" id="MN335839">
    <property type="protein sequence ID" value="QGQ64052.1"/>
    <property type="molecule type" value="mRNA"/>
</dbReference>
<feature type="region of interest" description="Disordered" evidence="6">
    <location>
        <begin position="40"/>
        <end position="69"/>
    </location>
</feature>
<feature type="domain" description="WRKY" evidence="7">
    <location>
        <begin position="101"/>
        <end position="166"/>
    </location>
</feature>
<evidence type="ECO:0000313" key="8">
    <source>
        <dbReference type="EMBL" id="QGQ64052.1"/>
    </source>
</evidence>
<evidence type="ECO:0000256" key="5">
    <source>
        <dbReference type="ARBA" id="ARBA00023242"/>
    </source>
</evidence>
<dbReference type="InterPro" id="IPR036576">
    <property type="entry name" value="WRKY_dom_sf"/>
</dbReference>
<comment type="subcellular location">
    <subcellularLocation>
        <location evidence="1">Nucleus</location>
    </subcellularLocation>
</comment>
<dbReference type="GO" id="GO:0005634">
    <property type="term" value="C:nucleus"/>
    <property type="evidence" value="ECO:0007669"/>
    <property type="project" value="UniProtKB-SubCell"/>
</dbReference>
<dbReference type="Pfam" id="PF03106">
    <property type="entry name" value="WRKY"/>
    <property type="match status" value="1"/>
</dbReference>
<proteinExistence type="evidence at transcript level"/>
<dbReference type="GO" id="GO:0043565">
    <property type="term" value="F:sequence-specific DNA binding"/>
    <property type="evidence" value="ECO:0007669"/>
    <property type="project" value="InterPro"/>
</dbReference>
<keyword evidence="4" id="KW-0804">Transcription</keyword>
<dbReference type="InterPro" id="IPR044810">
    <property type="entry name" value="WRKY_plant"/>
</dbReference>
<name>A0A650C2W1_SANAL</name>
<protein>
    <submittedName>
        <fullName evidence="8">WRKY transcription factor 29</fullName>
    </submittedName>
</protein>
<dbReference type="SMART" id="SM00774">
    <property type="entry name" value="WRKY"/>
    <property type="match status" value="1"/>
</dbReference>
<evidence type="ECO:0000256" key="3">
    <source>
        <dbReference type="ARBA" id="ARBA00023125"/>
    </source>
</evidence>
<dbReference type="InterPro" id="IPR003657">
    <property type="entry name" value="WRKY_dom"/>
</dbReference>
<sequence length="181" mass="20585">MDFPPNPNPDDYTHFPHNLDISEFQLSDFLVLDDGEVDSVRSDSASQSTESHGASGSTGPVPVNDPHMTAATTSTMKCKDQRVKRSNKVDGGTRVAFRTKSESEIMDDGFKWRKYGKKMVKNNPNPRNYYRCSTRGCHVKKRVEREREDPSYVITTYDGMHNHESPCILYLNQLPWTPHSS</sequence>
<accession>A0A650C2W1</accession>
<dbReference type="GO" id="GO:0003700">
    <property type="term" value="F:DNA-binding transcription factor activity"/>
    <property type="evidence" value="ECO:0007669"/>
    <property type="project" value="InterPro"/>
</dbReference>
<organism evidence="8">
    <name type="scientific">Santalum album</name>
    <name type="common">Indian sandalwood</name>
    <dbReference type="NCBI Taxonomy" id="35974"/>
    <lineage>
        <taxon>Eukaryota</taxon>
        <taxon>Viridiplantae</taxon>
        <taxon>Streptophyta</taxon>
        <taxon>Embryophyta</taxon>
        <taxon>Tracheophyta</taxon>
        <taxon>Spermatophyta</taxon>
        <taxon>Magnoliopsida</taxon>
        <taxon>eudicotyledons</taxon>
        <taxon>Gunneridae</taxon>
        <taxon>Pentapetalae</taxon>
        <taxon>Santalales</taxon>
        <taxon>Santalaceae</taxon>
        <taxon>Santalum</taxon>
    </lineage>
</organism>
<evidence type="ECO:0000256" key="1">
    <source>
        <dbReference type="ARBA" id="ARBA00004123"/>
    </source>
</evidence>
<dbReference type="PANTHER" id="PTHR31221:SF283">
    <property type="entry name" value="WRKY DOMAIN-CONTAINING PROTEIN"/>
    <property type="match status" value="1"/>
</dbReference>
<evidence type="ECO:0000259" key="7">
    <source>
        <dbReference type="PROSITE" id="PS50811"/>
    </source>
</evidence>
<keyword evidence="3" id="KW-0238">DNA-binding</keyword>
<dbReference type="PROSITE" id="PS50811">
    <property type="entry name" value="WRKY"/>
    <property type="match status" value="1"/>
</dbReference>